<dbReference type="Gene3D" id="3.40.50.720">
    <property type="entry name" value="NAD(P)-binding Rossmann-like Domain"/>
    <property type="match status" value="1"/>
</dbReference>
<keyword evidence="3" id="KW-1185">Reference proteome</keyword>
<gene>
    <name evidence="2" type="ORF">DFH07DRAFT_777943</name>
</gene>
<dbReference type="Proteomes" id="UP001215280">
    <property type="component" value="Unassembled WGS sequence"/>
</dbReference>
<proteinExistence type="predicted"/>
<comment type="caution">
    <text evidence="2">The sequence shown here is derived from an EMBL/GenBank/DDBJ whole genome shotgun (WGS) entry which is preliminary data.</text>
</comment>
<name>A0AAD7N1M8_9AGAR</name>
<feature type="compositionally biased region" description="Basic residues" evidence="1">
    <location>
        <begin position="108"/>
        <end position="130"/>
    </location>
</feature>
<organism evidence="2 3">
    <name type="scientific">Mycena maculata</name>
    <dbReference type="NCBI Taxonomy" id="230809"/>
    <lineage>
        <taxon>Eukaryota</taxon>
        <taxon>Fungi</taxon>
        <taxon>Dikarya</taxon>
        <taxon>Basidiomycota</taxon>
        <taxon>Agaricomycotina</taxon>
        <taxon>Agaricomycetes</taxon>
        <taxon>Agaricomycetidae</taxon>
        <taxon>Agaricales</taxon>
        <taxon>Marasmiineae</taxon>
        <taxon>Mycenaceae</taxon>
        <taxon>Mycena</taxon>
    </lineage>
</organism>
<evidence type="ECO:0000256" key="1">
    <source>
        <dbReference type="SAM" id="MobiDB-lite"/>
    </source>
</evidence>
<reference evidence="2" key="1">
    <citation type="submission" date="2023-03" db="EMBL/GenBank/DDBJ databases">
        <title>Massive genome expansion in bonnet fungi (Mycena s.s.) driven by repeated elements and novel gene families across ecological guilds.</title>
        <authorList>
            <consortium name="Lawrence Berkeley National Laboratory"/>
            <person name="Harder C.B."/>
            <person name="Miyauchi S."/>
            <person name="Viragh M."/>
            <person name="Kuo A."/>
            <person name="Thoen E."/>
            <person name="Andreopoulos B."/>
            <person name="Lu D."/>
            <person name="Skrede I."/>
            <person name="Drula E."/>
            <person name="Henrissat B."/>
            <person name="Morin E."/>
            <person name="Kohler A."/>
            <person name="Barry K."/>
            <person name="LaButti K."/>
            <person name="Morin E."/>
            <person name="Salamov A."/>
            <person name="Lipzen A."/>
            <person name="Mereny Z."/>
            <person name="Hegedus B."/>
            <person name="Baldrian P."/>
            <person name="Stursova M."/>
            <person name="Weitz H."/>
            <person name="Taylor A."/>
            <person name="Grigoriev I.V."/>
            <person name="Nagy L.G."/>
            <person name="Martin F."/>
            <person name="Kauserud H."/>
        </authorList>
    </citation>
    <scope>NUCLEOTIDE SEQUENCE</scope>
    <source>
        <strain evidence="2">CBHHK188m</strain>
    </source>
</reference>
<protein>
    <recommendedName>
        <fullName evidence="4">NmrA-like domain-containing protein</fullName>
    </recommendedName>
</protein>
<evidence type="ECO:0000313" key="2">
    <source>
        <dbReference type="EMBL" id="KAJ7741754.1"/>
    </source>
</evidence>
<dbReference type="AlphaFoldDB" id="A0AAD7N1M8"/>
<sequence>MAGGSVIKAVAESDSDKSYRIRAFTRDAVKWSAEALSKLGVENAVVSPKGEVYKAFAHWFIKSIQLVRNFDVDRGTGEGKLLVNVAKASGVSRIAWSGRRLPTISKISGRKSRLPPRGQSRRNRVPHAGF</sequence>
<feature type="region of interest" description="Disordered" evidence="1">
    <location>
        <begin position="107"/>
        <end position="130"/>
    </location>
</feature>
<evidence type="ECO:0008006" key="4">
    <source>
        <dbReference type="Google" id="ProtNLM"/>
    </source>
</evidence>
<evidence type="ECO:0000313" key="3">
    <source>
        <dbReference type="Proteomes" id="UP001215280"/>
    </source>
</evidence>
<dbReference type="EMBL" id="JARJLG010000121">
    <property type="protein sequence ID" value="KAJ7741754.1"/>
    <property type="molecule type" value="Genomic_DNA"/>
</dbReference>
<accession>A0AAD7N1M8</accession>